<sequence>MATPDTRTKSRKPMISIIVIVAIILLFVGLINVMPKGFKTTHEEIGQGIPAMVFVYDPNLTVSNSQTEQMNAARAELGDEALFLLARVGSPDGQKFMSQYRAGSAEILVFDANGELIKRHYAVTDAGQLVQWLTL</sequence>
<protein>
    <submittedName>
        <fullName evidence="2">Uncharacterized protein</fullName>
    </submittedName>
</protein>
<keyword evidence="1" id="KW-1133">Transmembrane helix</keyword>
<dbReference type="SUPFAM" id="SSF52833">
    <property type="entry name" value="Thioredoxin-like"/>
    <property type="match status" value="1"/>
</dbReference>
<dbReference type="Proteomes" id="UP001139333">
    <property type="component" value="Unassembled WGS sequence"/>
</dbReference>
<evidence type="ECO:0000256" key="1">
    <source>
        <dbReference type="SAM" id="Phobius"/>
    </source>
</evidence>
<keyword evidence="1" id="KW-0812">Transmembrane</keyword>
<dbReference type="AlphaFoldDB" id="A0A9X1ZMC6"/>
<comment type="caution">
    <text evidence="2">The sequence shown here is derived from an EMBL/GenBank/DDBJ whole genome shotgun (WGS) entry which is preliminary data.</text>
</comment>
<feature type="transmembrane region" description="Helical" evidence="1">
    <location>
        <begin position="14"/>
        <end position="33"/>
    </location>
</feature>
<organism evidence="2 3">
    <name type="scientific">Shewanella gaetbuli</name>
    <dbReference type="NCBI Taxonomy" id="220752"/>
    <lineage>
        <taxon>Bacteria</taxon>
        <taxon>Pseudomonadati</taxon>
        <taxon>Pseudomonadota</taxon>
        <taxon>Gammaproteobacteria</taxon>
        <taxon>Alteromonadales</taxon>
        <taxon>Shewanellaceae</taxon>
        <taxon>Shewanella</taxon>
    </lineage>
</organism>
<dbReference type="EMBL" id="JAKIKP010000003">
    <property type="protein sequence ID" value="MCL1142135.1"/>
    <property type="molecule type" value="Genomic_DNA"/>
</dbReference>
<dbReference type="RefSeq" id="WP_248994820.1">
    <property type="nucleotide sequence ID" value="NZ_JAKIKP010000003.1"/>
</dbReference>
<gene>
    <name evidence="2" type="ORF">L2672_05440</name>
</gene>
<evidence type="ECO:0000313" key="3">
    <source>
        <dbReference type="Proteomes" id="UP001139333"/>
    </source>
</evidence>
<keyword evidence="1" id="KW-0472">Membrane</keyword>
<dbReference type="InterPro" id="IPR036249">
    <property type="entry name" value="Thioredoxin-like_sf"/>
</dbReference>
<name>A0A9X1ZMC6_9GAMM</name>
<reference evidence="2" key="1">
    <citation type="submission" date="2022-01" db="EMBL/GenBank/DDBJ databases">
        <title>Whole genome-based taxonomy of the Shewanellaceae.</title>
        <authorList>
            <person name="Martin-Rodriguez A.J."/>
        </authorList>
    </citation>
    <scope>NUCLEOTIDE SEQUENCE</scope>
    <source>
        <strain evidence="2">DSM 16422</strain>
    </source>
</reference>
<keyword evidence="3" id="KW-1185">Reference proteome</keyword>
<accession>A0A9X1ZMC6</accession>
<evidence type="ECO:0000313" key="2">
    <source>
        <dbReference type="EMBL" id="MCL1142135.1"/>
    </source>
</evidence>
<proteinExistence type="predicted"/>